<keyword evidence="1" id="KW-0732">Signal</keyword>
<dbReference type="Proteomes" id="UP001595724">
    <property type="component" value="Unassembled WGS sequence"/>
</dbReference>
<accession>A0ABV7UPA5</accession>
<dbReference type="RefSeq" id="WP_386705536.1">
    <property type="nucleotide sequence ID" value="NZ_JBHRYF010000001.1"/>
</dbReference>
<evidence type="ECO:0000313" key="3">
    <source>
        <dbReference type="Proteomes" id="UP001595724"/>
    </source>
</evidence>
<protein>
    <submittedName>
        <fullName evidence="2">Uncharacterized protein</fullName>
    </submittedName>
</protein>
<feature type="chain" id="PRO_5046791401" evidence="1">
    <location>
        <begin position="49"/>
        <end position="171"/>
    </location>
</feature>
<name>A0ABV7UPA5_9GAMM</name>
<gene>
    <name evidence="2" type="ORF">ACFOM9_01620</name>
</gene>
<comment type="caution">
    <text evidence="2">The sequence shown here is derived from an EMBL/GenBank/DDBJ whole genome shotgun (WGS) entry which is preliminary data.</text>
</comment>
<reference evidence="3" key="1">
    <citation type="journal article" date="2019" name="Int. J. Syst. Evol. Microbiol.">
        <title>The Global Catalogue of Microorganisms (GCM) 10K type strain sequencing project: providing services to taxonomists for standard genome sequencing and annotation.</title>
        <authorList>
            <consortium name="The Broad Institute Genomics Platform"/>
            <consortium name="The Broad Institute Genome Sequencing Center for Infectious Disease"/>
            <person name="Wu L."/>
            <person name="Ma J."/>
        </authorList>
    </citation>
    <scope>NUCLEOTIDE SEQUENCE [LARGE SCALE GENOMIC DNA]</scope>
    <source>
        <strain evidence="3">KCTC 42211</strain>
    </source>
</reference>
<keyword evidence="3" id="KW-1185">Reference proteome</keyword>
<dbReference type="EMBL" id="JBHRYF010000001">
    <property type="protein sequence ID" value="MFC3658775.1"/>
    <property type="molecule type" value="Genomic_DNA"/>
</dbReference>
<feature type="signal peptide" evidence="1">
    <location>
        <begin position="1"/>
        <end position="48"/>
    </location>
</feature>
<proteinExistence type="predicted"/>
<evidence type="ECO:0000256" key="1">
    <source>
        <dbReference type="SAM" id="SignalP"/>
    </source>
</evidence>
<sequence length="171" mass="19118">MAILVQFAAIHRRAGDRPMRSTPKPRAPMRPLLSFLFLGMILMNDSQAADAIHTPEQGSSERQQLLDTARAPVRQKLGRDVRFAVEQIRAGEGWGFVYARMQDQDGTVIDYAGTPLADAAKQGYVSPDYVALLQRVDGHWELRADAIGPTDMVWLAWPEKYGAPHALFEEE</sequence>
<organism evidence="2 3">
    <name type="scientific">Luteimonas notoginsengisoli</name>
    <dbReference type="NCBI Taxonomy" id="1578200"/>
    <lineage>
        <taxon>Bacteria</taxon>
        <taxon>Pseudomonadati</taxon>
        <taxon>Pseudomonadota</taxon>
        <taxon>Gammaproteobacteria</taxon>
        <taxon>Lysobacterales</taxon>
        <taxon>Lysobacteraceae</taxon>
        <taxon>Luteimonas</taxon>
    </lineage>
</organism>
<evidence type="ECO:0000313" key="2">
    <source>
        <dbReference type="EMBL" id="MFC3658775.1"/>
    </source>
</evidence>